<evidence type="ECO:0000313" key="2">
    <source>
        <dbReference type="EMBL" id="MBB4066843.1"/>
    </source>
</evidence>
<sequence>MSSEPKKPLRRAALVALALAGASLLSACQVRPLYDSEGATAARLGSISFSEASTRVGQEVRNRLIFLTSGGAGEPATADYDVDLKVSSSVSKLLLIDSSDTARAAKVTVSATYSITRNSDSQILKSGRRSAVALVDYSIQEFANTRAVLDAEDRAAKELAELVRADIATALSR</sequence>
<dbReference type="GO" id="GO:0043165">
    <property type="term" value="P:Gram-negative-bacterium-type cell outer membrane assembly"/>
    <property type="evidence" value="ECO:0007669"/>
    <property type="project" value="InterPro"/>
</dbReference>
<proteinExistence type="predicted"/>
<dbReference type="Proteomes" id="UP000528286">
    <property type="component" value="Unassembled WGS sequence"/>
</dbReference>
<dbReference type="InterPro" id="IPR007485">
    <property type="entry name" value="LPS_assembly_LptE"/>
</dbReference>
<evidence type="ECO:0000313" key="3">
    <source>
        <dbReference type="Proteomes" id="UP000528286"/>
    </source>
</evidence>
<name>A0A7W6JAH0_9HYPH</name>
<evidence type="ECO:0000256" key="1">
    <source>
        <dbReference type="SAM" id="SignalP"/>
    </source>
</evidence>
<feature type="chain" id="PRO_5031284084" evidence="1">
    <location>
        <begin position="28"/>
        <end position="173"/>
    </location>
</feature>
<reference evidence="2 3" key="1">
    <citation type="submission" date="2020-08" db="EMBL/GenBank/DDBJ databases">
        <title>Genomic Encyclopedia of Type Strains, Phase IV (KMG-IV): sequencing the most valuable type-strain genomes for metagenomic binning, comparative biology and taxonomic classification.</title>
        <authorList>
            <person name="Goeker M."/>
        </authorList>
    </citation>
    <scope>NUCLEOTIDE SEQUENCE [LARGE SCALE GENOMIC DNA]</scope>
    <source>
        <strain evidence="2 3">DSM 29853</strain>
    </source>
</reference>
<dbReference type="AlphaFoldDB" id="A0A7W6JAH0"/>
<keyword evidence="2" id="KW-0449">Lipoprotein</keyword>
<dbReference type="Pfam" id="PF04390">
    <property type="entry name" value="LptE"/>
    <property type="match status" value="1"/>
</dbReference>
<dbReference type="EMBL" id="JACIEZ010000012">
    <property type="protein sequence ID" value="MBB4066843.1"/>
    <property type="molecule type" value="Genomic_DNA"/>
</dbReference>
<dbReference type="PROSITE" id="PS51318">
    <property type="entry name" value="TAT"/>
    <property type="match status" value="1"/>
</dbReference>
<protein>
    <submittedName>
        <fullName evidence="2">LPS-assembly lipoprotein</fullName>
    </submittedName>
</protein>
<keyword evidence="3" id="KW-1185">Reference proteome</keyword>
<dbReference type="PROSITE" id="PS51257">
    <property type="entry name" value="PROKAR_LIPOPROTEIN"/>
    <property type="match status" value="1"/>
</dbReference>
<organism evidence="2 3">
    <name type="scientific">Gellertiella hungarica</name>
    <dbReference type="NCBI Taxonomy" id="1572859"/>
    <lineage>
        <taxon>Bacteria</taxon>
        <taxon>Pseudomonadati</taxon>
        <taxon>Pseudomonadota</taxon>
        <taxon>Alphaproteobacteria</taxon>
        <taxon>Hyphomicrobiales</taxon>
        <taxon>Rhizobiaceae</taxon>
        <taxon>Gellertiella</taxon>
    </lineage>
</organism>
<dbReference type="RefSeq" id="WP_183368102.1">
    <property type="nucleotide sequence ID" value="NZ_JACIEZ010000012.1"/>
</dbReference>
<feature type="signal peptide" evidence="1">
    <location>
        <begin position="1"/>
        <end position="27"/>
    </location>
</feature>
<dbReference type="Gene3D" id="3.30.160.150">
    <property type="entry name" value="Lipoprotein like domain"/>
    <property type="match status" value="1"/>
</dbReference>
<dbReference type="GO" id="GO:0019867">
    <property type="term" value="C:outer membrane"/>
    <property type="evidence" value="ECO:0007669"/>
    <property type="project" value="InterPro"/>
</dbReference>
<comment type="caution">
    <text evidence="2">The sequence shown here is derived from an EMBL/GenBank/DDBJ whole genome shotgun (WGS) entry which is preliminary data.</text>
</comment>
<accession>A0A7W6JAH0</accession>
<gene>
    <name evidence="2" type="ORF">GGR23_004070</name>
</gene>
<keyword evidence="1" id="KW-0732">Signal</keyword>
<dbReference type="InterPro" id="IPR006311">
    <property type="entry name" value="TAT_signal"/>
</dbReference>